<evidence type="ECO:0000313" key="2">
    <source>
        <dbReference type="EMBL" id="QGG47875.1"/>
    </source>
</evidence>
<dbReference type="OrthoDB" id="9924082at2"/>
<evidence type="ECO:0000256" key="1">
    <source>
        <dbReference type="SAM" id="Phobius"/>
    </source>
</evidence>
<proteinExistence type="predicted"/>
<keyword evidence="1" id="KW-0472">Membrane</keyword>
<dbReference type="EMBL" id="CP045875">
    <property type="protein sequence ID" value="QGG47875.1"/>
    <property type="molecule type" value="Genomic_DNA"/>
</dbReference>
<keyword evidence="1" id="KW-1133">Transmembrane helix</keyword>
<name>A0A5Q2N5M3_9FIRM</name>
<sequence length="156" mass="17791">MNISISKILLRIAATLIVLYLLFALLAPGGSWQIYLAIAAAIVLLSPLFLQLWISWKNMNESSMDPSPSIEAIYNVKVEEKSLQEANLSDEEDEKKDLPSQLGKAMPRLLIISALLLFLGWWWDLLLYYGIVAAFNLILLIYLAIRKMSYQRDFLK</sequence>
<keyword evidence="1" id="KW-0812">Transmembrane</keyword>
<protein>
    <submittedName>
        <fullName evidence="2">Putative membrane protein</fullName>
    </submittedName>
</protein>
<feature type="transmembrane region" description="Helical" evidence="1">
    <location>
        <begin position="34"/>
        <end position="54"/>
    </location>
</feature>
<dbReference type="KEGG" id="hcv:FTV88_1777"/>
<accession>A0A5Q2N5M3</accession>
<reference evidence="3" key="1">
    <citation type="submission" date="2019-11" db="EMBL/GenBank/DDBJ databases">
        <title>Genome sequence of Heliorestis convoluta strain HH, an alkaliphilic and minimalistic phototrophic bacterium from a soda lake in Egypt.</title>
        <authorList>
            <person name="Dewey E.D."/>
            <person name="Stokes L.M."/>
            <person name="Burchell B.M."/>
            <person name="Shaffer K.N."/>
            <person name="Huntington A.M."/>
            <person name="Baker J.M."/>
            <person name="Nadendla S."/>
            <person name="Giglio M.G."/>
            <person name="Touchman J.W."/>
            <person name="Blankenship R.E."/>
            <person name="Madigan M.T."/>
            <person name="Sattley W.M."/>
        </authorList>
    </citation>
    <scope>NUCLEOTIDE SEQUENCE [LARGE SCALE GENOMIC DNA]</scope>
    <source>
        <strain evidence="3">HH</strain>
    </source>
</reference>
<feature type="transmembrane region" description="Helical" evidence="1">
    <location>
        <begin position="128"/>
        <end position="145"/>
    </location>
</feature>
<dbReference type="Proteomes" id="UP000366051">
    <property type="component" value="Chromosome"/>
</dbReference>
<organism evidence="2 3">
    <name type="scientific">Heliorestis convoluta</name>
    <dbReference type="NCBI Taxonomy" id="356322"/>
    <lineage>
        <taxon>Bacteria</taxon>
        <taxon>Bacillati</taxon>
        <taxon>Bacillota</taxon>
        <taxon>Clostridia</taxon>
        <taxon>Eubacteriales</taxon>
        <taxon>Heliobacteriaceae</taxon>
        <taxon>Heliorestis</taxon>
    </lineage>
</organism>
<gene>
    <name evidence="2" type="ORF">FTV88_1777</name>
</gene>
<feature type="transmembrane region" description="Helical" evidence="1">
    <location>
        <begin position="9"/>
        <end position="28"/>
    </location>
</feature>
<dbReference type="RefSeq" id="WP_153725170.1">
    <property type="nucleotide sequence ID" value="NZ_CP045875.1"/>
</dbReference>
<dbReference type="AlphaFoldDB" id="A0A5Q2N5M3"/>
<feature type="transmembrane region" description="Helical" evidence="1">
    <location>
        <begin position="105"/>
        <end position="122"/>
    </location>
</feature>
<evidence type="ECO:0000313" key="3">
    <source>
        <dbReference type="Proteomes" id="UP000366051"/>
    </source>
</evidence>
<keyword evidence="3" id="KW-1185">Reference proteome</keyword>